<feature type="chain" id="PRO_5040216153" description="GH16 domain-containing protein" evidence="2">
    <location>
        <begin position="21"/>
        <end position="306"/>
    </location>
</feature>
<keyword evidence="5" id="KW-1185">Reference proteome</keyword>
<sequence>MDRRVLVVFTVIFLLKNVHTCKKSVTTVSGSHAPKEVCSGKIIFQDNFDDLDLKKWNHEQTLGGGGNWEFQWYTNSRNNSYVENGTLHIRPTLVADEYGKDFLYNGTIDLGKECTNSAWFGCLRVGTKTQILNPIKSARIRTAYSFSFKYGKVEVRAKNPAGDWLWPAIWLLPTDWKYGGWPTSGEIDMMESRGNRQLLSNSGHKIGVQTVGYTLNWGPNPDYNQFYKTHFDSFLDVGYDQEFHKYQLEWTPDYIKFSIDDNEVNAVIPSSGGFWQLGALNSTGLKNPWINGTKMAPYDQEFHFSD</sequence>
<dbReference type="OrthoDB" id="4781at2759"/>
<dbReference type="EMBL" id="OU898283">
    <property type="protein sequence ID" value="CAG9838771.1"/>
    <property type="molecule type" value="Genomic_DNA"/>
</dbReference>
<keyword evidence="2" id="KW-0732">Signal</keyword>
<feature type="signal peptide" evidence="2">
    <location>
        <begin position="1"/>
        <end position="20"/>
    </location>
</feature>
<dbReference type="Proteomes" id="UP001153709">
    <property type="component" value="Chromosome 8"/>
</dbReference>
<dbReference type="AlphaFoldDB" id="A0A9N9XGT1"/>
<evidence type="ECO:0000313" key="5">
    <source>
        <dbReference type="Proteomes" id="UP001153709"/>
    </source>
</evidence>
<evidence type="ECO:0000313" key="4">
    <source>
        <dbReference type="EMBL" id="CAG9838771.1"/>
    </source>
</evidence>
<dbReference type="PANTHER" id="PTHR10963">
    <property type="entry name" value="GLYCOSYL HYDROLASE-RELATED"/>
    <property type="match status" value="1"/>
</dbReference>
<comment type="similarity">
    <text evidence="1">Belongs to the glycosyl hydrolase 16 family.</text>
</comment>
<dbReference type="Gene3D" id="2.60.120.200">
    <property type="match status" value="1"/>
</dbReference>
<dbReference type="GO" id="GO:0005975">
    <property type="term" value="P:carbohydrate metabolic process"/>
    <property type="evidence" value="ECO:0007669"/>
    <property type="project" value="InterPro"/>
</dbReference>
<evidence type="ECO:0000256" key="2">
    <source>
        <dbReference type="SAM" id="SignalP"/>
    </source>
</evidence>
<feature type="domain" description="GH16" evidence="3">
    <location>
        <begin position="26"/>
        <end position="306"/>
    </location>
</feature>
<gene>
    <name evidence="4" type="ORF">DIABBA_LOCUS11610</name>
</gene>
<dbReference type="SUPFAM" id="SSF49899">
    <property type="entry name" value="Concanavalin A-like lectins/glucanases"/>
    <property type="match status" value="1"/>
</dbReference>
<protein>
    <recommendedName>
        <fullName evidence="3">GH16 domain-containing protein</fullName>
    </recommendedName>
</protein>
<name>A0A9N9XGT1_DIABA</name>
<organism evidence="4 5">
    <name type="scientific">Diabrotica balteata</name>
    <name type="common">Banded cucumber beetle</name>
    <dbReference type="NCBI Taxonomy" id="107213"/>
    <lineage>
        <taxon>Eukaryota</taxon>
        <taxon>Metazoa</taxon>
        <taxon>Ecdysozoa</taxon>
        <taxon>Arthropoda</taxon>
        <taxon>Hexapoda</taxon>
        <taxon>Insecta</taxon>
        <taxon>Pterygota</taxon>
        <taxon>Neoptera</taxon>
        <taxon>Endopterygota</taxon>
        <taxon>Coleoptera</taxon>
        <taxon>Polyphaga</taxon>
        <taxon>Cucujiformia</taxon>
        <taxon>Chrysomeloidea</taxon>
        <taxon>Chrysomelidae</taxon>
        <taxon>Galerucinae</taxon>
        <taxon>Diabroticina</taxon>
        <taxon>Diabroticites</taxon>
        <taxon>Diabrotica</taxon>
    </lineage>
</organism>
<evidence type="ECO:0000259" key="3">
    <source>
        <dbReference type="PROSITE" id="PS51762"/>
    </source>
</evidence>
<dbReference type="Pfam" id="PF00722">
    <property type="entry name" value="Glyco_hydro_16"/>
    <property type="match status" value="1"/>
</dbReference>
<accession>A0A9N9XGT1</accession>
<evidence type="ECO:0000256" key="1">
    <source>
        <dbReference type="ARBA" id="ARBA00006865"/>
    </source>
</evidence>
<dbReference type="InterPro" id="IPR013320">
    <property type="entry name" value="ConA-like_dom_sf"/>
</dbReference>
<dbReference type="GO" id="GO:0004553">
    <property type="term" value="F:hydrolase activity, hydrolyzing O-glycosyl compounds"/>
    <property type="evidence" value="ECO:0007669"/>
    <property type="project" value="InterPro"/>
</dbReference>
<dbReference type="PANTHER" id="PTHR10963:SF55">
    <property type="entry name" value="GLYCOSIDE HYDROLASE FAMILY 16 PROTEIN"/>
    <property type="match status" value="1"/>
</dbReference>
<dbReference type="InterPro" id="IPR000757">
    <property type="entry name" value="Beta-glucanase-like"/>
</dbReference>
<reference evidence="4" key="1">
    <citation type="submission" date="2022-01" db="EMBL/GenBank/DDBJ databases">
        <authorList>
            <person name="King R."/>
        </authorList>
    </citation>
    <scope>NUCLEOTIDE SEQUENCE</scope>
</reference>
<proteinExistence type="inferred from homology"/>
<dbReference type="PROSITE" id="PS51762">
    <property type="entry name" value="GH16_2"/>
    <property type="match status" value="1"/>
</dbReference>
<dbReference type="InterPro" id="IPR050546">
    <property type="entry name" value="Glycosyl_Hydrlase_16"/>
</dbReference>